<evidence type="ECO:0000256" key="3">
    <source>
        <dbReference type="ARBA" id="ARBA00023163"/>
    </source>
</evidence>
<dbReference type="RefSeq" id="WP_250936466.1">
    <property type="nucleotide sequence ID" value="NZ_JAMLJK010000001.1"/>
</dbReference>
<organism evidence="5 6">
    <name type="scientific">Larsenimonas rhizosphaerae</name>
    <dbReference type="NCBI Taxonomy" id="2944682"/>
    <lineage>
        <taxon>Bacteria</taxon>
        <taxon>Pseudomonadati</taxon>
        <taxon>Pseudomonadota</taxon>
        <taxon>Gammaproteobacteria</taxon>
        <taxon>Oceanospirillales</taxon>
        <taxon>Halomonadaceae</taxon>
        <taxon>Larsenimonas</taxon>
    </lineage>
</organism>
<dbReference type="Proteomes" id="UP001165678">
    <property type="component" value="Unassembled WGS sequence"/>
</dbReference>
<dbReference type="InterPro" id="IPR020449">
    <property type="entry name" value="Tscrpt_reg_AraC-type_HTH"/>
</dbReference>
<evidence type="ECO:0000313" key="5">
    <source>
        <dbReference type="EMBL" id="MCX2523130.1"/>
    </source>
</evidence>
<reference evidence="5" key="1">
    <citation type="submission" date="2022-11" db="EMBL/GenBank/DDBJ databases">
        <title>Larsenimonas rhizosphaerae sp. nov., isolated from a tidal mudflat.</title>
        <authorList>
            <person name="Lee S.D."/>
            <person name="Kim I.S."/>
        </authorList>
    </citation>
    <scope>NUCLEOTIDE SEQUENCE</scope>
    <source>
        <strain evidence="5">GH2-1</strain>
    </source>
</reference>
<protein>
    <submittedName>
        <fullName evidence="5">AraC family transcriptional regulator</fullName>
    </submittedName>
</protein>
<dbReference type="InterPro" id="IPR018060">
    <property type="entry name" value="HTH_AraC"/>
</dbReference>
<dbReference type="GO" id="GO:0043565">
    <property type="term" value="F:sequence-specific DNA binding"/>
    <property type="evidence" value="ECO:0007669"/>
    <property type="project" value="InterPro"/>
</dbReference>
<dbReference type="PRINTS" id="PR00032">
    <property type="entry name" value="HTHARAC"/>
</dbReference>
<dbReference type="InterPro" id="IPR009057">
    <property type="entry name" value="Homeodomain-like_sf"/>
</dbReference>
<proteinExistence type="predicted"/>
<comment type="caution">
    <text evidence="5">The sequence shown here is derived from an EMBL/GenBank/DDBJ whole genome shotgun (WGS) entry which is preliminary data.</text>
</comment>
<keyword evidence="6" id="KW-1185">Reference proteome</keyword>
<accession>A0AA42CWV2</accession>
<name>A0AA42CWV2_9GAMM</name>
<dbReference type="PROSITE" id="PS01124">
    <property type="entry name" value="HTH_ARAC_FAMILY_2"/>
    <property type="match status" value="1"/>
</dbReference>
<dbReference type="Gene3D" id="1.10.10.60">
    <property type="entry name" value="Homeodomain-like"/>
    <property type="match status" value="2"/>
</dbReference>
<evidence type="ECO:0000313" key="6">
    <source>
        <dbReference type="Proteomes" id="UP001165678"/>
    </source>
</evidence>
<dbReference type="PANTHER" id="PTHR43280:SF2">
    <property type="entry name" value="HTH-TYPE TRANSCRIPTIONAL REGULATOR EXSA"/>
    <property type="match status" value="1"/>
</dbReference>
<evidence type="ECO:0000256" key="1">
    <source>
        <dbReference type="ARBA" id="ARBA00023015"/>
    </source>
</evidence>
<evidence type="ECO:0000259" key="4">
    <source>
        <dbReference type="PROSITE" id="PS01124"/>
    </source>
</evidence>
<dbReference type="SUPFAM" id="SSF46689">
    <property type="entry name" value="Homeodomain-like"/>
    <property type="match status" value="2"/>
</dbReference>
<gene>
    <name evidence="5" type="ORF">OQ287_02645</name>
</gene>
<dbReference type="EMBL" id="JAPIVE010000001">
    <property type="protein sequence ID" value="MCX2523130.1"/>
    <property type="molecule type" value="Genomic_DNA"/>
</dbReference>
<dbReference type="Gene3D" id="3.20.80.10">
    <property type="entry name" value="Regulatory factor, effector binding domain"/>
    <property type="match status" value="1"/>
</dbReference>
<sequence length="276" mass="31764">MNCKEFDVAATEVILHEHTSELLPMTVVAKQVGLSTSHLRRKFKQSFGVTPTDYHATIRLDRAALLLVYTRKSIMEVALECGYQDHAAFSRVFRRHFEMSPRAYRDTVRMTLGAGASAQKSVRPVSVVESTEESFFLVMRSFGNEQGSDESIRRHLLDLCPHGTRESILEPVCFVYDDPRITPEHRTRKDVGYRMSRRETWNPPLPLRWLRVEAGREMHTTLTHWDQLESTFQHMALDWALTHGEQIKVDHSRITFHDGQKDANGESAMTLTIPLE</sequence>
<keyword evidence="3" id="KW-0804">Transcription</keyword>
<keyword evidence="1" id="KW-0805">Transcription regulation</keyword>
<dbReference type="GO" id="GO:0003700">
    <property type="term" value="F:DNA-binding transcription factor activity"/>
    <property type="evidence" value="ECO:0007669"/>
    <property type="project" value="InterPro"/>
</dbReference>
<feature type="domain" description="HTH araC/xylS-type" evidence="4">
    <location>
        <begin position="9"/>
        <end position="107"/>
    </location>
</feature>
<keyword evidence="2" id="KW-0238">DNA-binding</keyword>
<dbReference type="PROSITE" id="PS00041">
    <property type="entry name" value="HTH_ARAC_FAMILY_1"/>
    <property type="match status" value="1"/>
</dbReference>
<dbReference type="Pfam" id="PF12833">
    <property type="entry name" value="HTH_18"/>
    <property type="match status" value="1"/>
</dbReference>
<dbReference type="AlphaFoldDB" id="A0AA42CWV2"/>
<evidence type="ECO:0000256" key="2">
    <source>
        <dbReference type="ARBA" id="ARBA00023125"/>
    </source>
</evidence>
<dbReference type="InterPro" id="IPR011256">
    <property type="entry name" value="Reg_factor_effector_dom_sf"/>
</dbReference>
<dbReference type="InterPro" id="IPR018062">
    <property type="entry name" value="HTH_AraC-typ_CS"/>
</dbReference>
<dbReference type="SMART" id="SM00342">
    <property type="entry name" value="HTH_ARAC"/>
    <property type="match status" value="1"/>
</dbReference>
<dbReference type="PANTHER" id="PTHR43280">
    <property type="entry name" value="ARAC-FAMILY TRANSCRIPTIONAL REGULATOR"/>
    <property type="match status" value="1"/>
</dbReference>